<accession>A0A4Y2SC11</accession>
<proteinExistence type="predicted"/>
<evidence type="ECO:0000313" key="1">
    <source>
        <dbReference type="EMBL" id="GBN84794.1"/>
    </source>
</evidence>
<dbReference type="EMBL" id="BGPR01020505">
    <property type="protein sequence ID" value="GBN84810.1"/>
    <property type="molecule type" value="Genomic_DNA"/>
</dbReference>
<comment type="caution">
    <text evidence="2">The sequence shown here is derived from an EMBL/GenBank/DDBJ whole genome shotgun (WGS) entry which is preliminary data.</text>
</comment>
<dbReference type="AlphaFoldDB" id="A0A4Y2SC11"/>
<name>A0A4Y2SC11_ARAVE</name>
<evidence type="ECO:0000313" key="3">
    <source>
        <dbReference type="Proteomes" id="UP000499080"/>
    </source>
</evidence>
<sequence>MTSGSFFYWVLMEPLWRKQVLMVTPEASSRSSLRCARLLTLPSASYSPARPSKPITTSELLITRTGGFSMSLDTGDMFPVILILTSVVTISGDYCI</sequence>
<reference evidence="2 3" key="1">
    <citation type="journal article" date="2019" name="Sci. Rep.">
        <title>Orb-weaving spider Araneus ventricosus genome elucidates the spidroin gene catalogue.</title>
        <authorList>
            <person name="Kono N."/>
            <person name="Nakamura H."/>
            <person name="Ohtoshi R."/>
            <person name="Moran D.A.P."/>
            <person name="Shinohara A."/>
            <person name="Yoshida Y."/>
            <person name="Fujiwara M."/>
            <person name="Mori M."/>
            <person name="Tomita M."/>
            <person name="Arakawa K."/>
        </authorList>
    </citation>
    <scope>NUCLEOTIDE SEQUENCE [LARGE SCALE GENOMIC DNA]</scope>
</reference>
<evidence type="ECO:0000313" key="2">
    <source>
        <dbReference type="EMBL" id="GBN84810.1"/>
    </source>
</evidence>
<dbReference type="Proteomes" id="UP000499080">
    <property type="component" value="Unassembled WGS sequence"/>
</dbReference>
<keyword evidence="3" id="KW-1185">Reference proteome</keyword>
<organism evidence="2 3">
    <name type="scientific">Araneus ventricosus</name>
    <name type="common">Orbweaver spider</name>
    <name type="synonym">Epeira ventricosa</name>
    <dbReference type="NCBI Taxonomy" id="182803"/>
    <lineage>
        <taxon>Eukaryota</taxon>
        <taxon>Metazoa</taxon>
        <taxon>Ecdysozoa</taxon>
        <taxon>Arthropoda</taxon>
        <taxon>Chelicerata</taxon>
        <taxon>Arachnida</taxon>
        <taxon>Araneae</taxon>
        <taxon>Araneomorphae</taxon>
        <taxon>Entelegynae</taxon>
        <taxon>Araneoidea</taxon>
        <taxon>Araneidae</taxon>
        <taxon>Araneus</taxon>
    </lineage>
</organism>
<protein>
    <submittedName>
        <fullName evidence="2">Uncharacterized protein</fullName>
    </submittedName>
</protein>
<gene>
    <name evidence="2" type="ORF">AVEN_251248_1</name>
    <name evidence="1" type="ORF">AVEN_49788_1</name>
</gene>
<dbReference type="EMBL" id="BGPR01020498">
    <property type="protein sequence ID" value="GBN84794.1"/>
    <property type="molecule type" value="Genomic_DNA"/>
</dbReference>